<evidence type="ECO:0000256" key="12">
    <source>
        <dbReference type="ARBA" id="ARBA00022860"/>
    </source>
</evidence>
<dbReference type="Gene3D" id="1.20.1420.30">
    <property type="entry name" value="NCX, central ion-binding region"/>
    <property type="match status" value="2"/>
</dbReference>
<feature type="transmembrane region" description="Helical" evidence="20">
    <location>
        <begin position="124"/>
        <end position="144"/>
    </location>
</feature>
<feature type="transmembrane region" description="Helical" evidence="20">
    <location>
        <begin position="708"/>
        <end position="727"/>
    </location>
</feature>
<dbReference type="GO" id="GO:0005432">
    <property type="term" value="F:calcium:sodium antiporter activity"/>
    <property type="evidence" value="ECO:0007669"/>
    <property type="project" value="InterPro"/>
</dbReference>
<dbReference type="PRINTS" id="PR01259">
    <property type="entry name" value="NACAEXCHNGR"/>
</dbReference>
<organism evidence="22">
    <name type="scientific">Tridacna squamosa</name>
    <name type="common">Fluted giant clam</name>
    <dbReference type="NCBI Taxonomy" id="80830"/>
    <lineage>
        <taxon>Eukaryota</taxon>
        <taxon>Metazoa</taxon>
        <taxon>Spiralia</taxon>
        <taxon>Lophotrochozoa</taxon>
        <taxon>Mollusca</taxon>
        <taxon>Bivalvia</taxon>
        <taxon>Autobranchia</taxon>
        <taxon>Heteroconchia</taxon>
        <taxon>Euheterodonta</taxon>
        <taxon>Imparidentia</taxon>
        <taxon>Neoheterodontei</taxon>
        <taxon>Cardiida</taxon>
        <taxon>Cardioidea</taxon>
        <taxon>Cardiidae</taxon>
        <taxon>Tridacninae</taxon>
        <taxon>Tridacna</taxon>
    </lineage>
</organism>
<evidence type="ECO:0000256" key="9">
    <source>
        <dbReference type="ARBA" id="ARBA00022729"/>
    </source>
</evidence>
<keyword evidence="15" id="KW-0406">Ion transport</keyword>
<keyword evidence="6" id="KW-0109">Calcium transport</keyword>
<evidence type="ECO:0000256" key="17">
    <source>
        <dbReference type="ARBA" id="ARBA00023180"/>
    </source>
</evidence>
<keyword evidence="11" id="KW-0106">Calcium</keyword>
<keyword evidence="7 20" id="KW-0812">Transmembrane</keyword>
<dbReference type="InterPro" id="IPR051171">
    <property type="entry name" value="CaCA"/>
</dbReference>
<evidence type="ECO:0000256" key="14">
    <source>
        <dbReference type="ARBA" id="ARBA00023053"/>
    </source>
</evidence>
<keyword evidence="16 20" id="KW-0472">Membrane</keyword>
<dbReference type="EMBL" id="MW353260">
    <property type="protein sequence ID" value="QTE04368.1"/>
    <property type="molecule type" value="mRNA"/>
</dbReference>
<evidence type="ECO:0000313" key="22">
    <source>
        <dbReference type="EMBL" id="QTE04368.1"/>
    </source>
</evidence>
<comment type="catalytic activity">
    <reaction evidence="19">
        <text>Ca(2+)(in) + 3 Na(+)(out) = Ca(2+)(out) + 3 Na(+)(in)</text>
        <dbReference type="Rhea" id="RHEA:69955"/>
        <dbReference type="ChEBI" id="CHEBI:29101"/>
        <dbReference type="ChEBI" id="CHEBI:29108"/>
    </reaction>
</comment>
<dbReference type="InterPro" id="IPR003644">
    <property type="entry name" value="Calx_beta"/>
</dbReference>
<sequence length="806" mass="88995">MCDVDNYDCNEGIILPLINEYTWSKGARTCIYLVGLLWSFLGVAIVADIFMEAIETITSRKKKVKIADPSAEDGYTEVEVVVWNGTVANLTLMALGSSAPEILLAIIEIVGNNFKAGDLGPSTIVGSAAFNLMCITGICIMSVPSPDVRKLRHIKVFAVTAVFSTFAYIWLIIILVVISPDYIDLWEAFCTLLFFPAMVVIAYIADKEYFGKKSTQVADSHLDLEALVKAEDLPEGDIKADKRLILEFLRKLKHEKGYSEKELAQLASYVMEKDKSHSHGWYRRKAIRDFSGTTKLEPSLDPHTKQLLDTLLLTEDVAGSQESFYSKQEYVNKSIIEFAAPGAAVLERDGQVKLTIMRHGKLDRRVVFHVETVDGTAESGSDYIPVKKSMVFEPQQTTQDLEIEIVDDNIWEPDEVFFVRISVEPDQKCVIGKRGICQVVILNDDEPGTIEFEKPSYLFKESCGVARIPVQRVNGADGVLKAKWKTKDISAVAGRDYDESAGEIEFKHGEVEKHIEITINDDMEFEKDENFELILESVSAGAKLGRLQSTVVTIVNDDEFNGFVSRVTNLTNANLDALRTQRNTWAKQFEQAMNVNGGDLESATAFDYVMHFLTFGWKLIFALIPPPTIFNGWLCFVVAISMIGVLTAIIGDLASIFGCLIDLKPAVTAITFVALGTSLPDTFASRTAALQERTADNSIGNVTGSNGVNVFLGLGVSWTVASLYWSAKGKTFEVPAGDLGFSVTIFTVCALVTITLLMLRRYIGLFGGELGGPKGPKIASGVFLVFVWIFYVLMSSFQAYGHIQGF</sequence>
<dbReference type="InterPro" id="IPR004837">
    <property type="entry name" value="NaCa_Exmemb"/>
</dbReference>
<feature type="transmembrane region" description="Helical" evidence="20">
    <location>
        <begin position="630"/>
        <end position="654"/>
    </location>
</feature>
<dbReference type="PANTHER" id="PTHR11878">
    <property type="entry name" value="SODIUM/CALCIUM EXCHANGER"/>
    <property type="match status" value="1"/>
</dbReference>
<dbReference type="GO" id="GO:0098794">
    <property type="term" value="C:postsynapse"/>
    <property type="evidence" value="ECO:0007669"/>
    <property type="project" value="TreeGrafter"/>
</dbReference>
<keyword evidence="10" id="KW-0677">Repeat</keyword>
<dbReference type="Pfam" id="PF01699">
    <property type="entry name" value="Na_Ca_ex"/>
    <property type="match status" value="2"/>
</dbReference>
<keyword evidence="5" id="KW-1003">Cell membrane</keyword>
<evidence type="ECO:0000256" key="10">
    <source>
        <dbReference type="ARBA" id="ARBA00022737"/>
    </source>
</evidence>
<dbReference type="InterPro" id="IPR044880">
    <property type="entry name" value="NCX_ion-bd_dom_sf"/>
</dbReference>
<protein>
    <submittedName>
        <fullName evidence="22">Na+/Ca2+ exchanger 1</fullName>
    </submittedName>
</protein>
<keyword evidence="17" id="KW-0325">Glycoprotein</keyword>
<dbReference type="SMART" id="SM00237">
    <property type="entry name" value="Calx_beta"/>
    <property type="match status" value="2"/>
</dbReference>
<dbReference type="GO" id="GO:0098703">
    <property type="term" value="P:calcium ion import across plasma membrane"/>
    <property type="evidence" value="ECO:0007669"/>
    <property type="project" value="TreeGrafter"/>
</dbReference>
<evidence type="ECO:0000256" key="8">
    <source>
        <dbReference type="ARBA" id="ARBA00022723"/>
    </source>
</evidence>
<evidence type="ECO:0000256" key="1">
    <source>
        <dbReference type="ARBA" id="ARBA00004651"/>
    </source>
</evidence>
<dbReference type="Pfam" id="PF03160">
    <property type="entry name" value="Calx-beta"/>
    <property type="match status" value="1"/>
</dbReference>
<keyword evidence="3" id="KW-0813">Transport</keyword>
<dbReference type="GO" id="GO:0030424">
    <property type="term" value="C:axon"/>
    <property type="evidence" value="ECO:0007669"/>
    <property type="project" value="TreeGrafter"/>
</dbReference>
<evidence type="ECO:0000256" key="6">
    <source>
        <dbReference type="ARBA" id="ARBA00022568"/>
    </source>
</evidence>
<feature type="transmembrane region" description="Helical" evidence="20">
    <location>
        <begin position="156"/>
        <end position="179"/>
    </location>
</feature>
<evidence type="ECO:0000256" key="3">
    <source>
        <dbReference type="ARBA" id="ARBA00022448"/>
    </source>
</evidence>
<evidence type="ECO:0000256" key="7">
    <source>
        <dbReference type="ARBA" id="ARBA00022692"/>
    </source>
</evidence>
<evidence type="ECO:0000256" key="15">
    <source>
        <dbReference type="ARBA" id="ARBA00023065"/>
    </source>
</evidence>
<evidence type="ECO:0000259" key="21">
    <source>
        <dbReference type="SMART" id="SM00237"/>
    </source>
</evidence>
<dbReference type="PANTHER" id="PTHR11878:SF76">
    <property type="entry name" value="CALX-BETA DOMAIN-CONTAINING PROTEIN"/>
    <property type="match status" value="1"/>
</dbReference>
<keyword evidence="13 20" id="KW-1133">Transmembrane helix</keyword>
<dbReference type="SUPFAM" id="SSF141072">
    <property type="entry name" value="CalX-like"/>
    <property type="match status" value="2"/>
</dbReference>
<feature type="transmembrane region" description="Helical" evidence="20">
    <location>
        <begin position="739"/>
        <end position="759"/>
    </location>
</feature>
<evidence type="ECO:0000256" key="16">
    <source>
        <dbReference type="ARBA" id="ARBA00023136"/>
    </source>
</evidence>
<evidence type="ECO:0000256" key="2">
    <source>
        <dbReference type="ARBA" id="ARBA00007489"/>
    </source>
</evidence>
<feature type="transmembrane region" description="Helical" evidence="20">
    <location>
        <begin position="780"/>
        <end position="800"/>
    </location>
</feature>
<feature type="transmembrane region" description="Helical" evidence="20">
    <location>
        <begin position="30"/>
        <end position="51"/>
    </location>
</feature>
<proteinExistence type="evidence at transcript level"/>
<feature type="domain" description="Calx-beta" evidence="21">
    <location>
        <begin position="437"/>
        <end position="536"/>
    </location>
</feature>
<evidence type="ECO:0000256" key="4">
    <source>
        <dbReference type="ARBA" id="ARBA00022449"/>
    </source>
</evidence>
<dbReference type="AlphaFoldDB" id="A0A8A4XF88"/>
<keyword evidence="9" id="KW-0732">Signal</keyword>
<accession>A0A8A4XF88</accession>
<feature type="domain" description="Calx-beta" evidence="21">
    <location>
        <begin position="320"/>
        <end position="422"/>
    </location>
</feature>
<dbReference type="GO" id="GO:0007154">
    <property type="term" value="P:cell communication"/>
    <property type="evidence" value="ECO:0007669"/>
    <property type="project" value="InterPro"/>
</dbReference>
<dbReference type="InterPro" id="IPR004836">
    <property type="entry name" value="Na_Ca_Ex"/>
</dbReference>
<keyword evidence="8" id="KW-0479">Metal-binding</keyword>
<comment type="subcellular location">
    <subcellularLocation>
        <location evidence="1">Cell membrane</location>
        <topology evidence="1">Multi-pass membrane protein</topology>
    </subcellularLocation>
</comment>
<evidence type="ECO:0000256" key="13">
    <source>
        <dbReference type="ARBA" id="ARBA00022989"/>
    </source>
</evidence>
<reference evidence="22" key="1">
    <citation type="submission" date="2020-12" db="EMBL/GenBank/DDBJ databases">
        <title>Absorption of exogenous Ca2+ can involve the basolateral Na+/Ca2+ exchanger 1 and Na+/K+-ATPase alpha-subunit, which display light-enhanced expression levels, in the ctenidium of the giant clam, Tridacna squamosa.</title>
        <authorList>
            <person name="Boo M.V."/>
            <person name="Chew S.F."/>
            <person name="Ip Y.K."/>
        </authorList>
    </citation>
    <scope>NUCLEOTIDE SEQUENCE</scope>
</reference>
<evidence type="ECO:0000256" key="19">
    <source>
        <dbReference type="ARBA" id="ARBA00033667"/>
    </source>
</evidence>
<keyword evidence="4" id="KW-0050">Antiport</keyword>
<keyword evidence="14" id="KW-0915">Sodium</keyword>
<dbReference type="GO" id="GO:0046872">
    <property type="term" value="F:metal ion binding"/>
    <property type="evidence" value="ECO:0007669"/>
    <property type="project" value="UniProtKB-KW"/>
</dbReference>
<dbReference type="GO" id="GO:0005516">
    <property type="term" value="F:calmodulin binding"/>
    <property type="evidence" value="ECO:0007669"/>
    <property type="project" value="UniProtKB-KW"/>
</dbReference>
<dbReference type="Gene3D" id="2.60.40.2030">
    <property type="match status" value="2"/>
</dbReference>
<dbReference type="InterPro" id="IPR038081">
    <property type="entry name" value="CalX-like_sf"/>
</dbReference>
<evidence type="ECO:0000256" key="18">
    <source>
        <dbReference type="ARBA" id="ARBA00023201"/>
    </source>
</evidence>
<feature type="transmembrane region" description="Helical" evidence="20">
    <location>
        <begin position="185"/>
        <end position="205"/>
    </location>
</feature>
<keyword evidence="18" id="KW-0739">Sodium transport</keyword>
<evidence type="ECO:0000256" key="5">
    <source>
        <dbReference type="ARBA" id="ARBA00022475"/>
    </source>
</evidence>
<keyword evidence="12" id="KW-0112">Calmodulin-binding</keyword>
<comment type="similarity">
    <text evidence="2">Belongs to the Ca(2+):cation antiporter (CaCA) (TC 2.A.19) family. SLC8 subfamily.</text>
</comment>
<name>A0A8A4XF88_TRISQ</name>
<evidence type="ECO:0000256" key="11">
    <source>
        <dbReference type="ARBA" id="ARBA00022837"/>
    </source>
</evidence>
<evidence type="ECO:0000256" key="20">
    <source>
        <dbReference type="SAM" id="Phobius"/>
    </source>
</evidence>
<dbReference type="GO" id="GO:0042383">
    <property type="term" value="C:sarcolemma"/>
    <property type="evidence" value="ECO:0007669"/>
    <property type="project" value="TreeGrafter"/>
</dbReference>